<keyword evidence="1" id="KW-0175">Coiled coil</keyword>
<keyword evidence="3" id="KW-1185">Reference proteome</keyword>
<gene>
    <name evidence="4" type="primary">LOC140037603</name>
</gene>
<accession>A0ABM4X2E4</accession>
<dbReference type="InterPro" id="IPR025422">
    <property type="entry name" value="TGA_domain"/>
</dbReference>
<evidence type="ECO:0000256" key="1">
    <source>
        <dbReference type="SAM" id="Coils"/>
    </source>
</evidence>
<evidence type="ECO:0000313" key="4">
    <source>
        <dbReference type="RefSeq" id="XP_071938204.1"/>
    </source>
</evidence>
<dbReference type="PANTHER" id="PTHR46354:SF1">
    <property type="entry name" value="PROTEIN RESPONSE TO ABA AND SALT 1-RELATED"/>
    <property type="match status" value="1"/>
</dbReference>
<dbReference type="PROSITE" id="PS51806">
    <property type="entry name" value="DOG1"/>
    <property type="match status" value="1"/>
</dbReference>
<dbReference type="RefSeq" id="XP_071938204.1">
    <property type="nucleotide sequence ID" value="XM_072082103.1"/>
</dbReference>
<reference evidence="4" key="1">
    <citation type="submission" date="2025-08" db="UniProtKB">
        <authorList>
            <consortium name="RefSeq"/>
        </authorList>
    </citation>
    <scope>IDENTIFICATION</scope>
    <source>
        <tissue evidence="4">Leaves</tissue>
    </source>
</reference>
<feature type="domain" description="DOG1" evidence="2">
    <location>
        <begin position="2"/>
        <end position="223"/>
    </location>
</feature>
<dbReference type="Proteomes" id="UP001652660">
    <property type="component" value="Chromosome 3c"/>
</dbReference>
<dbReference type="GeneID" id="140037603"/>
<dbReference type="InterPro" id="IPR051886">
    <property type="entry name" value="Seed_Dev/Stress_Resp_Reg"/>
</dbReference>
<protein>
    <submittedName>
        <fullName evidence="4">Protein RESPONSE TO ABA AND SALT 1-like</fullName>
    </submittedName>
</protein>
<dbReference type="Pfam" id="PF14144">
    <property type="entry name" value="DOG1"/>
    <property type="match status" value="1"/>
</dbReference>
<dbReference type="PANTHER" id="PTHR46354">
    <property type="entry name" value="DOG1 DOMAIN-CONTAINING PROTEIN"/>
    <property type="match status" value="1"/>
</dbReference>
<organism evidence="3 4">
    <name type="scientific">Coffea arabica</name>
    <name type="common">Arabian coffee</name>
    <dbReference type="NCBI Taxonomy" id="13443"/>
    <lineage>
        <taxon>Eukaryota</taxon>
        <taxon>Viridiplantae</taxon>
        <taxon>Streptophyta</taxon>
        <taxon>Embryophyta</taxon>
        <taxon>Tracheophyta</taxon>
        <taxon>Spermatophyta</taxon>
        <taxon>Magnoliopsida</taxon>
        <taxon>eudicotyledons</taxon>
        <taxon>Gunneridae</taxon>
        <taxon>Pentapetalae</taxon>
        <taxon>asterids</taxon>
        <taxon>lamiids</taxon>
        <taxon>Gentianales</taxon>
        <taxon>Rubiaceae</taxon>
        <taxon>Ixoroideae</taxon>
        <taxon>Gardenieae complex</taxon>
        <taxon>Bertiereae - Coffeeae clade</taxon>
        <taxon>Coffeeae</taxon>
        <taxon>Coffea</taxon>
    </lineage>
</organism>
<evidence type="ECO:0000313" key="3">
    <source>
        <dbReference type="Proteomes" id="UP001652660"/>
    </source>
</evidence>
<feature type="coiled-coil region" evidence="1">
    <location>
        <begin position="106"/>
        <end position="178"/>
    </location>
</feature>
<evidence type="ECO:0000259" key="2">
    <source>
        <dbReference type="PROSITE" id="PS51806"/>
    </source>
</evidence>
<name>A0ABM4X2E4_COFAR</name>
<sequence length="233" mass="26677">MAQAFPAFYEGWMMNHQNLLEKLLSFSSLDALVDDKNDKCQDLLAEVLAHYQQYYEEKTRAVNENVFLMLSPPWLSSYERALLWISDFKPTTLFPLIDNSLGEDLADEQRERIQVIRAETKRLEKEVEQAMAAVQESIAAPPIFDLLRRHERTVDGEISELDAAMDKFKENMMRVIENADALRGSTVTKLVEILSPVQAIKFLAGAFQFTLRVRRRGSQRDAQSSGITRAVHP</sequence>
<proteinExistence type="predicted"/>